<name>A0AAW1D9R4_9HEMI</name>
<dbReference type="GO" id="GO:0005615">
    <property type="term" value="C:extracellular space"/>
    <property type="evidence" value="ECO:0007669"/>
    <property type="project" value="TreeGrafter"/>
</dbReference>
<dbReference type="EMBL" id="JAPXFL010000004">
    <property type="protein sequence ID" value="KAK9507431.1"/>
    <property type="molecule type" value="Genomic_DNA"/>
</dbReference>
<dbReference type="InterPro" id="IPR029058">
    <property type="entry name" value="AB_hydrolase_fold"/>
</dbReference>
<evidence type="ECO:0000256" key="4">
    <source>
        <dbReference type="RuleBase" id="RU004262"/>
    </source>
</evidence>
<dbReference type="InterPro" id="IPR000734">
    <property type="entry name" value="TAG_lipase"/>
</dbReference>
<keyword evidence="8" id="KW-1185">Reference proteome</keyword>
<dbReference type="SUPFAM" id="SSF53474">
    <property type="entry name" value="alpha/beta-Hydrolases"/>
    <property type="match status" value="1"/>
</dbReference>
<sequence>MTRILYLITLIFYLLEENLIISEETETSTESKISKFISDITSCIVAEEICPNEHIKFFLYNRDISENNNFYEINATNEASIKQAPLKKNAELIVLFHGYTGDKDYSPNMELRPAFLTKGDYNIISVDWSALARSPCYVQAAINTDIVGHCTAKLLNSLFTMRSESVSCERTHVIGFSLGAHCAGDTGKYLIEMGCKLPWITGLDPALPLFGKIEINQKGKIERKKIEFLRIIQGKDKWKNLFSNPEMDIFNEKARPEFILEKSDAEFVDIIHTNVGEKGQYGAHGHVDFYINNGTEQPGCSKNSSCDHVRAVEIYAKSIIGELSYKGISCDLEITGVLLGVNNEVCRPINSVSRHVTSQVSVGINVSKEARGTYQIITSDAPDN</sequence>
<dbReference type="PRINTS" id="PR00821">
    <property type="entry name" value="TAGLIPASE"/>
</dbReference>
<dbReference type="AlphaFoldDB" id="A0AAW1D9R4"/>
<dbReference type="GO" id="GO:0017171">
    <property type="term" value="F:serine hydrolase activity"/>
    <property type="evidence" value="ECO:0007669"/>
    <property type="project" value="TreeGrafter"/>
</dbReference>
<evidence type="ECO:0000256" key="5">
    <source>
        <dbReference type="SAM" id="SignalP"/>
    </source>
</evidence>
<protein>
    <recommendedName>
        <fullName evidence="6">Lipase domain-containing protein</fullName>
    </recommendedName>
</protein>
<comment type="subcellular location">
    <subcellularLocation>
        <location evidence="1">Secreted</location>
    </subcellularLocation>
</comment>
<keyword evidence="5" id="KW-0732">Signal</keyword>
<keyword evidence="3" id="KW-0964">Secreted</keyword>
<organism evidence="7 8">
    <name type="scientific">Rhynocoris fuscipes</name>
    <dbReference type="NCBI Taxonomy" id="488301"/>
    <lineage>
        <taxon>Eukaryota</taxon>
        <taxon>Metazoa</taxon>
        <taxon>Ecdysozoa</taxon>
        <taxon>Arthropoda</taxon>
        <taxon>Hexapoda</taxon>
        <taxon>Insecta</taxon>
        <taxon>Pterygota</taxon>
        <taxon>Neoptera</taxon>
        <taxon>Paraneoptera</taxon>
        <taxon>Hemiptera</taxon>
        <taxon>Heteroptera</taxon>
        <taxon>Panheteroptera</taxon>
        <taxon>Cimicomorpha</taxon>
        <taxon>Reduviidae</taxon>
        <taxon>Harpactorinae</taxon>
        <taxon>Harpactorini</taxon>
        <taxon>Rhynocoris</taxon>
    </lineage>
</organism>
<dbReference type="GO" id="GO:0016298">
    <property type="term" value="F:lipase activity"/>
    <property type="evidence" value="ECO:0007669"/>
    <property type="project" value="InterPro"/>
</dbReference>
<dbReference type="InterPro" id="IPR013818">
    <property type="entry name" value="Lipase"/>
</dbReference>
<dbReference type="Pfam" id="PF00151">
    <property type="entry name" value="Lipase"/>
    <property type="match status" value="2"/>
</dbReference>
<comment type="similarity">
    <text evidence="2 4">Belongs to the AB hydrolase superfamily. Lipase family.</text>
</comment>
<feature type="chain" id="PRO_5043665364" description="Lipase domain-containing protein" evidence="5">
    <location>
        <begin position="23"/>
        <end position="384"/>
    </location>
</feature>
<comment type="caution">
    <text evidence="7">The sequence shown here is derived from an EMBL/GenBank/DDBJ whole genome shotgun (WGS) entry which is preliminary data.</text>
</comment>
<dbReference type="PANTHER" id="PTHR11610">
    <property type="entry name" value="LIPASE"/>
    <property type="match status" value="1"/>
</dbReference>
<evidence type="ECO:0000256" key="1">
    <source>
        <dbReference type="ARBA" id="ARBA00004613"/>
    </source>
</evidence>
<dbReference type="PANTHER" id="PTHR11610:SF173">
    <property type="entry name" value="LIPASE DOMAIN-CONTAINING PROTEIN-RELATED"/>
    <property type="match status" value="1"/>
</dbReference>
<proteinExistence type="inferred from homology"/>
<reference evidence="7 8" key="1">
    <citation type="submission" date="2022-12" db="EMBL/GenBank/DDBJ databases">
        <title>Chromosome-level genome assembly of true bugs.</title>
        <authorList>
            <person name="Ma L."/>
            <person name="Li H."/>
        </authorList>
    </citation>
    <scope>NUCLEOTIDE SEQUENCE [LARGE SCALE GENOMIC DNA]</scope>
    <source>
        <strain evidence="7">Lab_2022b</strain>
    </source>
</reference>
<evidence type="ECO:0000256" key="2">
    <source>
        <dbReference type="ARBA" id="ARBA00010701"/>
    </source>
</evidence>
<dbReference type="Proteomes" id="UP001461498">
    <property type="component" value="Unassembled WGS sequence"/>
</dbReference>
<evidence type="ECO:0000256" key="3">
    <source>
        <dbReference type="ARBA" id="ARBA00022525"/>
    </source>
</evidence>
<dbReference type="Gene3D" id="3.40.50.1820">
    <property type="entry name" value="alpha/beta hydrolase"/>
    <property type="match status" value="1"/>
</dbReference>
<evidence type="ECO:0000259" key="6">
    <source>
        <dbReference type="Pfam" id="PF00151"/>
    </source>
</evidence>
<gene>
    <name evidence="7" type="ORF">O3M35_007285</name>
</gene>
<feature type="signal peptide" evidence="5">
    <location>
        <begin position="1"/>
        <end position="22"/>
    </location>
</feature>
<accession>A0AAW1D9R4</accession>
<feature type="domain" description="Lipase" evidence="6">
    <location>
        <begin position="252"/>
        <end position="331"/>
    </location>
</feature>
<evidence type="ECO:0000313" key="8">
    <source>
        <dbReference type="Proteomes" id="UP001461498"/>
    </source>
</evidence>
<feature type="domain" description="Lipase" evidence="6">
    <location>
        <begin position="52"/>
        <end position="216"/>
    </location>
</feature>
<evidence type="ECO:0000313" key="7">
    <source>
        <dbReference type="EMBL" id="KAK9507431.1"/>
    </source>
</evidence>
<dbReference type="GO" id="GO:0016042">
    <property type="term" value="P:lipid catabolic process"/>
    <property type="evidence" value="ECO:0007669"/>
    <property type="project" value="TreeGrafter"/>
</dbReference>